<evidence type="ECO:0000313" key="2">
    <source>
        <dbReference type="Proteomes" id="UP000593562"/>
    </source>
</evidence>
<sequence length="162" mass="18319">MGFPSYAVITPSGERAHPKLSTMDEVLWKGIHEMFYLFESDAEKFVLETTNLYDMVFIDAYDGDDVFPSLTIYGIQIPRSSKLSVTVSTSWTWNCSGEPSFGLCWQSVKIIQRCSVGKWKQRRFWCDIHCCGSIGFIIHLLLYAGDSGGVVGMVVRILLLMQ</sequence>
<dbReference type="InParanoid" id="A0A7J7CWU4"/>
<protein>
    <submittedName>
        <fullName evidence="1">Uncharacterized protein</fullName>
    </submittedName>
</protein>
<dbReference type="Proteomes" id="UP000593562">
    <property type="component" value="Unassembled WGS sequence"/>
</dbReference>
<comment type="caution">
    <text evidence="1">The sequence shown here is derived from an EMBL/GenBank/DDBJ whole genome shotgun (WGS) entry which is preliminary data.</text>
</comment>
<accession>A0A7J7CWU4</accession>
<keyword evidence="2" id="KW-1185">Reference proteome</keyword>
<name>A0A7J7CWU4_TRIWF</name>
<dbReference type="AlphaFoldDB" id="A0A7J7CWU4"/>
<proteinExistence type="predicted"/>
<gene>
    <name evidence="1" type="ORF">HS088_TW13G01443</name>
</gene>
<reference evidence="1 2" key="1">
    <citation type="journal article" date="2020" name="Nat. Commun.">
        <title>Genome of Tripterygium wilfordii and identification of cytochrome P450 involved in triptolide biosynthesis.</title>
        <authorList>
            <person name="Tu L."/>
            <person name="Su P."/>
            <person name="Zhang Z."/>
            <person name="Gao L."/>
            <person name="Wang J."/>
            <person name="Hu T."/>
            <person name="Zhou J."/>
            <person name="Zhang Y."/>
            <person name="Zhao Y."/>
            <person name="Liu Y."/>
            <person name="Song Y."/>
            <person name="Tong Y."/>
            <person name="Lu Y."/>
            <person name="Yang J."/>
            <person name="Xu C."/>
            <person name="Jia M."/>
            <person name="Peters R.J."/>
            <person name="Huang L."/>
            <person name="Gao W."/>
        </authorList>
    </citation>
    <scope>NUCLEOTIDE SEQUENCE [LARGE SCALE GENOMIC DNA]</scope>
    <source>
        <strain evidence="2">cv. XIE 37</strain>
        <tissue evidence="1">Leaf</tissue>
    </source>
</reference>
<dbReference type="EMBL" id="JAAARO010000013">
    <property type="protein sequence ID" value="KAF5738543.1"/>
    <property type="molecule type" value="Genomic_DNA"/>
</dbReference>
<organism evidence="1 2">
    <name type="scientific">Tripterygium wilfordii</name>
    <name type="common">Thunder God vine</name>
    <dbReference type="NCBI Taxonomy" id="458696"/>
    <lineage>
        <taxon>Eukaryota</taxon>
        <taxon>Viridiplantae</taxon>
        <taxon>Streptophyta</taxon>
        <taxon>Embryophyta</taxon>
        <taxon>Tracheophyta</taxon>
        <taxon>Spermatophyta</taxon>
        <taxon>Magnoliopsida</taxon>
        <taxon>eudicotyledons</taxon>
        <taxon>Gunneridae</taxon>
        <taxon>Pentapetalae</taxon>
        <taxon>rosids</taxon>
        <taxon>fabids</taxon>
        <taxon>Celastrales</taxon>
        <taxon>Celastraceae</taxon>
        <taxon>Tripterygium</taxon>
    </lineage>
</organism>
<evidence type="ECO:0000313" key="1">
    <source>
        <dbReference type="EMBL" id="KAF5738543.1"/>
    </source>
</evidence>